<proteinExistence type="predicted"/>
<sequence>MIMLLRTTAIATASRKGVHQVATAEEKIAEALNQLVKVDSVKKLSATIRIP</sequence>
<protein>
    <submittedName>
        <fullName evidence="1">Uncharacterized protein</fullName>
    </submittedName>
</protein>
<comment type="caution">
    <text evidence="1">The sequence shown here is derived from an EMBL/GenBank/DDBJ whole genome shotgun (WGS) entry which is preliminary data.</text>
</comment>
<dbReference type="RefSeq" id="WP_378062539.1">
    <property type="nucleotide sequence ID" value="NZ_JBHSIS010000035.1"/>
</dbReference>
<organism evidence="1 2">
    <name type="scientific">Actinophytocola glycyrrhizae</name>
    <dbReference type="NCBI Taxonomy" id="2044873"/>
    <lineage>
        <taxon>Bacteria</taxon>
        <taxon>Bacillati</taxon>
        <taxon>Actinomycetota</taxon>
        <taxon>Actinomycetes</taxon>
        <taxon>Pseudonocardiales</taxon>
        <taxon>Pseudonocardiaceae</taxon>
    </lineage>
</organism>
<reference evidence="2" key="1">
    <citation type="journal article" date="2019" name="Int. J. Syst. Evol. Microbiol.">
        <title>The Global Catalogue of Microorganisms (GCM) 10K type strain sequencing project: providing services to taxonomists for standard genome sequencing and annotation.</title>
        <authorList>
            <consortium name="The Broad Institute Genomics Platform"/>
            <consortium name="The Broad Institute Genome Sequencing Center for Infectious Disease"/>
            <person name="Wu L."/>
            <person name="Ma J."/>
        </authorList>
    </citation>
    <scope>NUCLEOTIDE SEQUENCE [LARGE SCALE GENOMIC DNA]</scope>
    <source>
        <strain evidence="2">ZS-22-S1</strain>
    </source>
</reference>
<accession>A0ABV9SEN8</accession>
<gene>
    <name evidence="1" type="ORF">ACFPCV_38675</name>
</gene>
<dbReference type="EMBL" id="JBHSIS010000035">
    <property type="protein sequence ID" value="MFC4859454.1"/>
    <property type="molecule type" value="Genomic_DNA"/>
</dbReference>
<evidence type="ECO:0000313" key="2">
    <source>
        <dbReference type="Proteomes" id="UP001595859"/>
    </source>
</evidence>
<dbReference type="Proteomes" id="UP001595859">
    <property type="component" value="Unassembled WGS sequence"/>
</dbReference>
<evidence type="ECO:0000313" key="1">
    <source>
        <dbReference type="EMBL" id="MFC4859454.1"/>
    </source>
</evidence>
<keyword evidence="2" id="KW-1185">Reference proteome</keyword>
<name>A0ABV9SEN8_9PSEU</name>